<dbReference type="InterPro" id="IPR036388">
    <property type="entry name" value="WH-like_DNA-bd_sf"/>
</dbReference>
<dbReference type="SMART" id="SM00973">
    <property type="entry name" value="Sec63"/>
    <property type="match status" value="2"/>
</dbReference>
<evidence type="ECO:0000256" key="1">
    <source>
        <dbReference type="ARBA" id="ARBA00010140"/>
    </source>
</evidence>
<dbReference type="PROSITE" id="PS51192">
    <property type="entry name" value="HELICASE_ATP_BIND_1"/>
    <property type="match status" value="2"/>
</dbReference>
<dbReference type="Pfam" id="PF23445">
    <property type="entry name" value="WHD_SNRNP200"/>
    <property type="match status" value="2"/>
</dbReference>
<dbReference type="Proteomes" id="UP000187209">
    <property type="component" value="Unassembled WGS sequence"/>
</dbReference>
<feature type="domain" description="Helicase ATP-binding" evidence="7">
    <location>
        <begin position="1215"/>
        <end position="1389"/>
    </location>
</feature>
<dbReference type="PIRSF" id="PIRSF039073">
    <property type="entry name" value="BRR2"/>
    <property type="match status" value="1"/>
</dbReference>
<dbReference type="InterPro" id="IPR014001">
    <property type="entry name" value="Helicase_ATP-bd"/>
</dbReference>
<accession>A0A1R2C4P3</accession>
<dbReference type="FunFam" id="3.40.50.300:FF:003287">
    <property type="entry name" value="U5 small nuclear ribonucleoprotein 200 kDa helicase"/>
    <property type="match status" value="1"/>
</dbReference>
<feature type="domain" description="Helicase ATP-binding" evidence="7">
    <location>
        <begin position="350"/>
        <end position="530"/>
    </location>
</feature>
<dbReference type="InterPro" id="IPR027417">
    <property type="entry name" value="P-loop_NTPase"/>
</dbReference>
<dbReference type="FunFam" id="3.40.50.300:FF:000231">
    <property type="entry name" value="Activating signal cointegrator 1 complex subunit 3"/>
    <property type="match status" value="1"/>
</dbReference>
<dbReference type="FunFam" id="1.10.10.10:FF:000012">
    <property type="entry name" value="U5 small nuclear ribonucleoprotein helicase"/>
    <property type="match status" value="1"/>
</dbReference>
<keyword evidence="3" id="KW-0378">Hydrolase</keyword>
<evidence type="ECO:0000256" key="5">
    <source>
        <dbReference type="ARBA" id="ARBA00022840"/>
    </source>
</evidence>
<evidence type="ECO:0000259" key="7">
    <source>
        <dbReference type="PROSITE" id="PS51192"/>
    </source>
</evidence>
<dbReference type="InterPro" id="IPR035892">
    <property type="entry name" value="C2_domain_sf"/>
</dbReference>
<dbReference type="SUPFAM" id="SSF81296">
    <property type="entry name" value="E set domains"/>
    <property type="match status" value="1"/>
</dbReference>
<keyword evidence="4" id="KW-0347">Helicase</keyword>
<dbReference type="SUPFAM" id="SSF46785">
    <property type="entry name" value="Winged helix' DNA-binding domain"/>
    <property type="match status" value="2"/>
</dbReference>
<keyword evidence="5" id="KW-0067">ATP-binding</keyword>
<dbReference type="FunFam" id="3.40.50.300:FF:000198">
    <property type="entry name" value="Activating signal cointegrator 1 complex subunit"/>
    <property type="match status" value="1"/>
</dbReference>
<dbReference type="OrthoDB" id="5575at2759"/>
<evidence type="ECO:0000256" key="3">
    <source>
        <dbReference type="ARBA" id="ARBA00022801"/>
    </source>
</evidence>
<dbReference type="Pfam" id="PF02889">
    <property type="entry name" value="Sec63"/>
    <property type="match status" value="2"/>
</dbReference>
<evidence type="ECO:0000256" key="2">
    <source>
        <dbReference type="ARBA" id="ARBA00022741"/>
    </source>
</evidence>
<dbReference type="GO" id="GO:0003676">
    <property type="term" value="F:nucleic acid binding"/>
    <property type="evidence" value="ECO:0007669"/>
    <property type="project" value="InterPro"/>
</dbReference>
<keyword evidence="2" id="KW-0547">Nucleotide-binding</keyword>
<evidence type="ECO:0000313" key="10">
    <source>
        <dbReference type="Proteomes" id="UP000187209"/>
    </source>
</evidence>
<dbReference type="InterPro" id="IPR014756">
    <property type="entry name" value="Ig_E-set"/>
</dbReference>
<gene>
    <name evidence="9" type="ORF">SteCoe_15048</name>
</gene>
<dbReference type="Gene3D" id="1.10.3380.10">
    <property type="entry name" value="Sec63 N-terminal domain-like domain"/>
    <property type="match status" value="2"/>
</dbReference>
<dbReference type="FunFam" id="3.40.50.300:FF:000062">
    <property type="entry name" value="U5 small nuclear ribonucleoprotein helicase"/>
    <property type="match status" value="1"/>
</dbReference>
<evidence type="ECO:0000256" key="4">
    <source>
        <dbReference type="ARBA" id="ARBA00022806"/>
    </source>
</evidence>
<keyword evidence="10" id="KW-1185">Reference proteome</keyword>
<dbReference type="InterPro" id="IPR050474">
    <property type="entry name" value="Hel308_SKI2-like"/>
</dbReference>
<feature type="domain" description="Helicase C-terminal" evidence="8">
    <location>
        <begin position="1422"/>
        <end position="1618"/>
    </location>
</feature>
<comment type="similarity">
    <text evidence="1">Belongs to the helicase family. SKI2 subfamily.</text>
</comment>
<comment type="caution">
    <text evidence="9">The sequence shown here is derived from an EMBL/GenBank/DDBJ whole genome shotgun (WGS) entry which is preliminary data.</text>
</comment>
<evidence type="ECO:0000313" key="9">
    <source>
        <dbReference type="EMBL" id="OMJ83950.1"/>
    </source>
</evidence>
<dbReference type="SMART" id="SM00487">
    <property type="entry name" value="DEXDc"/>
    <property type="match status" value="2"/>
</dbReference>
<dbReference type="SMART" id="SM00382">
    <property type="entry name" value="AAA"/>
    <property type="match status" value="2"/>
</dbReference>
<dbReference type="EMBL" id="MPUH01000286">
    <property type="protein sequence ID" value="OMJ83950.1"/>
    <property type="molecule type" value="Genomic_DNA"/>
</dbReference>
<dbReference type="GO" id="GO:0004386">
    <property type="term" value="F:helicase activity"/>
    <property type="evidence" value="ECO:0007669"/>
    <property type="project" value="UniProtKB-KW"/>
</dbReference>
<dbReference type="PROSITE" id="PS51194">
    <property type="entry name" value="HELICASE_CTER"/>
    <property type="match status" value="2"/>
</dbReference>
<evidence type="ECO:0000256" key="6">
    <source>
        <dbReference type="ARBA" id="ARBA00034541"/>
    </source>
</evidence>
<dbReference type="InterPro" id="IPR011545">
    <property type="entry name" value="DEAD/DEAH_box_helicase_dom"/>
</dbReference>
<dbReference type="PANTHER" id="PTHR47961:SF13">
    <property type="entry name" value="ACTIVATING SIGNAL COINTEGRATOR 1 COMPLEX SUBUNIT 3"/>
    <property type="match status" value="1"/>
</dbReference>
<dbReference type="Gene3D" id="3.40.50.300">
    <property type="entry name" value="P-loop containing nucleotide triphosphate hydrolases"/>
    <property type="match status" value="4"/>
</dbReference>
<dbReference type="FunFam" id="1.10.10.10:FF:000024">
    <property type="entry name" value="U5 small nuclear ribonucleoprotein helicase"/>
    <property type="match status" value="1"/>
</dbReference>
<dbReference type="CDD" id="cd18795">
    <property type="entry name" value="SF2_C_Ski2"/>
    <property type="match status" value="2"/>
</dbReference>
<name>A0A1R2C4P3_9CILI</name>
<organism evidence="9 10">
    <name type="scientific">Stentor coeruleus</name>
    <dbReference type="NCBI Taxonomy" id="5963"/>
    <lineage>
        <taxon>Eukaryota</taxon>
        <taxon>Sar</taxon>
        <taxon>Alveolata</taxon>
        <taxon>Ciliophora</taxon>
        <taxon>Postciliodesmatophora</taxon>
        <taxon>Heterotrichea</taxon>
        <taxon>Heterotrichida</taxon>
        <taxon>Stentoridae</taxon>
        <taxon>Stentor</taxon>
    </lineage>
</organism>
<protein>
    <recommendedName>
        <fullName evidence="6">U5 small nuclear ribonucleoprotein 200 kDa helicase</fullName>
    </recommendedName>
</protein>
<proteinExistence type="inferred from homology"/>
<dbReference type="GO" id="GO:0005524">
    <property type="term" value="F:ATP binding"/>
    <property type="evidence" value="ECO:0007669"/>
    <property type="project" value="UniProtKB-KW"/>
</dbReference>
<dbReference type="PANTHER" id="PTHR47961">
    <property type="entry name" value="DNA POLYMERASE THETA, PUTATIVE (AFU_ORTHOLOGUE AFUA_1G05260)-RELATED"/>
    <property type="match status" value="1"/>
</dbReference>
<dbReference type="InterPro" id="IPR003593">
    <property type="entry name" value="AAA+_ATPase"/>
</dbReference>
<sequence length="2021" mass="231624">MDSLELFTKFMEDKQSYNRDLVLQLNEILNDLIEKGCLISDSIFLVSYIYDTLKESFISEDPFTHFSQNRQVYISMLQEVAGPELEISDLFFEVLYEVHLVFTKPKATESKGKKQTWTQMKIGKTNKEKEKEKSLYSDLYMQACKNNQEVLGNPNIAIEILDKLNSGLSNDSIQEEMVNYFGFENIEIVCRLIENRKLICEVCKTLIPKGQLSGRLANISVSNESDSRYKKDMKKISQKHGQVFKSNLDILRELGFTENFLAENNMLGLKSKPVQEPEYDFNNSAFQKKALPTGLTRVNEKMHVEFILPAPYKNHTPKEHLISIDLFKEFSRPAFTGITHLNAMQTRVFQAAYLANDNLLVSAPTGAGKTNIALMAVLKVLENGTDADGVIDPDIKIVYVAPMKALAAEVTSKFSAKLKYLGVFVRELTGDMQLTKTEFAKTHMIVTTPEKWDVVTRKSDSNSVNVKLLILDEIHLLDDERGPVLESLVARTLRLVETSQQAVRIVGLSATLPNYRDVAEFLRVNDEGCFYFGGEFRPVPLEQRFIGVNQVPNLEKQKALILEITYNKVLEQLKQDNQVMIFVHSRKDTIKTCMELRDYANNCGELHWFECCYSLNSKKEVEKSKNRDLRQLFECGMGIHNAGMLRKDRDLSERLFKEKNTKVLVTTATLAWGVNLPAHAVIIKGTDIYDSNIGNFKDIGVLDVQQIFGRAGRPDYDTSGVAIIITLKEKVDKYVQMLAQQRPIESRFLSHLKDSLNAEISLGTVTSINDSLRWLKYTYFYVRLRKNPLFYGFTMEEVSTTHLMQENLTKRIKEAAQGIHKCRMIRYDDKSGNTNITAIGRIASNFYIHNESIEVYVEKLQPEMTDDELYEMFCESHEFRQIKLRDEENEELLALADESSQYWMQIDKKDVYTPYGKCIALMYGYLTNIQITAFSLVADMAYIIQNGARIIRALFEMCLKKNWAYMSEKLLKFSRNIDRRLMDWNNPLKQFTSICNMGGFTVSTASNIFQGGYLAEELVYKAEQNGLSIERIVELDVKELTLFMRREESAKTIKKFVSYLPILGINYTLHPISATITKVTLEFIVQFTWRERWHGNSLIYWIWIDDGSEILHYESFILHYKSLFKKEIPNTTFAIPLSKYKPGDLLYIRCFNDRWVGADVTIPVEIDMSLLPSDKIQHTELLDLNPLPKTVLQNPVYEGLYKFDYFNPIQTQTFHTLYYHDTNVLVGAPTGSGKTITAEIAMFRIFNVYPDKKIIYVAPLKALAKERLRDWTVRLGSLNKNVLELTGDFTPDINSLNSADVLITTPEKWDGISRNWQHRSYVQRVGLVIIDEIHLLGQDRGPVLEVIVSRLRFMSTQINSRIRIIGLSTALANAQDLANWLGIEPIGFFNFKPSVRPVPLQVHVDGFPEKNYCPRMATMNRPAYNAIKTYSPNKPVLIFVASRRQTRLTAFDLIAYCSADNDSTTGFLKIPPEDMQVILTQIADENLNHALSYGIGLHHAGLAENDRKIVEELFTTGKIQILVTTTTLAWGVNFPAHLVIIKGSEYFDAKEKKYVDFPITDILQMMGRAGRPQYDDNGIVCIYVLEEKRAFLKTFLYQPFPVESSLSEKLLDHINAEIAAGTLTSKSSCINYLTWTYFYRRLTKNPGYYNLLSLNAEAVNIYLMGMVDHVLEDLRSLECIEIEDDYINPLPMGHIASFYYMNCHTVWYFKDQLQNSETSFEELIQILSRAEEFAELPVRHNEEHLNEELARIVPYPVNMHELDSAFTKTHLLIQAHLTRVQLPISDYLTDTKLVLDQSVRLLNGMVDICSQVGSLTNTLKIATMLQMLTQGQWYYESTLINLPGLNFDHIKKLCAIGIDCLPQLIEEKLETLPQIFTKAGVFLNKNSKIELHKCLKALPVFELSWKIAKKKSEEDEESLWGDDDPFVEEGIIDIEVKLENLNKGASRRAAMSKTGRMQEIGMWIIIGCKENDKVLASKKLQFPKKAVCTYNMTIQVPLRPKLALLLVHDAYLGLDQEYQMN</sequence>
<dbReference type="GO" id="GO:0016787">
    <property type="term" value="F:hydrolase activity"/>
    <property type="evidence" value="ECO:0007669"/>
    <property type="project" value="UniProtKB-KW"/>
</dbReference>
<dbReference type="FunFam" id="1.10.3380.10:FF:000002">
    <property type="entry name" value="Activating signal cointegrator 1 complex subunit 3"/>
    <property type="match status" value="1"/>
</dbReference>
<dbReference type="SMART" id="SM00490">
    <property type="entry name" value="HELICc"/>
    <property type="match status" value="2"/>
</dbReference>
<dbReference type="SUPFAM" id="SSF52540">
    <property type="entry name" value="P-loop containing nucleoside triphosphate hydrolases"/>
    <property type="match status" value="4"/>
</dbReference>
<dbReference type="Gene3D" id="1.10.10.10">
    <property type="entry name" value="Winged helix-like DNA-binding domain superfamily/Winged helix DNA-binding domain"/>
    <property type="match status" value="2"/>
</dbReference>
<dbReference type="InterPro" id="IPR036390">
    <property type="entry name" value="WH_DNA-bd_sf"/>
</dbReference>
<dbReference type="SUPFAM" id="SSF158702">
    <property type="entry name" value="Sec63 N-terminal domain-like"/>
    <property type="match status" value="2"/>
</dbReference>
<dbReference type="InterPro" id="IPR057842">
    <property type="entry name" value="WH_MER3"/>
</dbReference>
<dbReference type="Pfam" id="PF00271">
    <property type="entry name" value="Helicase_C"/>
    <property type="match status" value="2"/>
</dbReference>
<feature type="domain" description="Helicase C-terminal" evidence="8">
    <location>
        <begin position="565"/>
        <end position="772"/>
    </location>
</feature>
<dbReference type="Gene3D" id="2.60.40.150">
    <property type="entry name" value="C2 domain"/>
    <property type="match status" value="2"/>
</dbReference>
<dbReference type="InterPro" id="IPR004179">
    <property type="entry name" value="Sec63-dom"/>
</dbReference>
<evidence type="ECO:0000259" key="8">
    <source>
        <dbReference type="PROSITE" id="PS51194"/>
    </source>
</evidence>
<dbReference type="InterPro" id="IPR001650">
    <property type="entry name" value="Helicase_C-like"/>
</dbReference>
<dbReference type="Pfam" id="PF00270">
    <property type="entry name" value="DEAD"/>
    <property type="match status" value="2"/>
</dbReference>
<reference evidence="9 10" key="1">
    <citation type="submission" date="2016-11" db="EMBL/GenBank/DDBJ databases">
        <title>The macronuclear genome of Stentor coeruleus: a giant cell with tiny introns.</title>
        <authorList>
            <person name="Slabodnick M."/>
            <person name="Ruby J.G."/>
            <person name="Reiff S.B."/>
            <person name="Swart E.C."/>
            <person name="Gosai S."/>
            <person name="Prabakaran S."/>
            <person name="Witkowska E."/>
            <person name="Larue G.E."/>
            <person name="Fisher S."/>
            <person name="Freeman R.M."/>
            <person name="Gunawardena J."/>
            <person name="Chu W."/>
            <person name="Stover N.A."/>
            <person name="Gregory B.D."/>
            <person name="Nowacki M."/>
            <person name="Derisi J."/>
            <person name="Roy S.W."/>
            <person name="Marshall W.F."/>
            <person name="Sood P."/>
        </authorList>
    </citation>
    <scope>NUCLEOTIDE SEQUENCE [LARGE SCALE GENOMIC DNA]</scope>
    <source>
        <strain evidence="9">WM001</strain>
    </source>
</reference>